<dbReference type="EMBL" id="JBFMKM010000009">
    <property type="protein sequence ID" value="KAL1303848.1"/>
    <property type="molecule type" value="Genomic_DNA"/>
</dbReference>
<feature type="compositionally biased region" description="Low complexity" evidence="1">
    <location>
        <begin position="50"/>
        <end position="67"/>
    </location>
</feature>
<proteinExistence type="predicted"/>
<feature type="region of interest" description="Disordered" evidence="1">
    <location>
        <begin position="701"/>
        <end position="749"/>
    </location>
</feature>
<feature type="region of interest" description="Disordered" evidence="1">
    <location>
        <begin position="422"/>
        <end position="443"/>
    </location>
</feature>
<organism evidence="3 4">
    <name type="scientific">Neodothiora populina</name>
    <dbReference type="NCBI Taxonomy" id="2781224"/>
    <lineage>
        <taxon>Eukaryota</taxon>
        <taxon>Fungi</taxon>
        <taxon>Dikarya</taxon>
        <taxon>Ascomycota</taxon>
        <taxon>Pezizomycotina</taxon>
        <taxon>Dothideomycetes</taxon>
        <taxon>Dothideomycetidae</taxon>
        <taxon>Dothideales</taxon>
        <taxon>Dothioraceae</taxon>
        <taxon>Neodothiora</taxon>
    </lineage>
</organism>
<feature type="compositionally biased region" description="Polar residues" evidence="1">
    <location>
        <begin position="122"/>
        <end position="135"/>
    </location>
</feature>
<accession>A0ABR3PD09</accession>
<dbReference type="GeneID" id="95974007"/>
<gene>
    <name evidence="3" type="ORF">AAFC00_000304</name>
</gene>
<feature type="region of interest" description="Disordered" evidence="1">
    <location>
        <begin position="44"/>
        <end position="135"/>
    </location>
</feature>
<evidence type="ECO:0000313" key="4">
    <source>
        <dbReference type="Proteomes" id="UP001562354"/>
    </source>
</evidence>
<feature type="compositionally biased region" description="Basic and acidic residues" evidence="1">
    <location>
        <begin position="558"/>
        <end position="570"/>
    </location>
</feature>
<evidence type="ECO:0000256" key="1">
    <source>
        <dbReference type="SAM" id="MobiDB-lite"/>
    </source>
</evidence>
<feature type="region of interest" description="Disordered" evidence="1">
    <location>
        <begin position="543"/>
        <end position="648"/>
    </location>
</feature>
<sequence>MAFANSSGAPPGSDLEAEMMAMFRKMREFNEKNPTMLARLWDQERRAHVAKSSSPTTSAAKPATVTAHAPQPPSVSHAPTAAPMATVAPPPRPPVSQSATAPKRTPSTAASVPAQAAPARSNTTAVPANFSQASNTTMLTTNPPGGHAMWPPGKKAHLAEAAAKWLNSQPGNAAVPVESSTVIRLPDTNPSYVVLCNQLEGIGMTYDRAAFARALLSAVPDVNKPLHAASDTSKNIPNLRQDAIAAAGGVNVAPVNDGRSSAPARPSKTKDSDKTKSSASEKSDKHRESEVQPPSSGPAPQAIMTTTNTTSQSSPYFSRASNGSTINKRGSQAFRITPLRGLSRPPANKEEAARKRTIAELYDLTAEDEGSDDDMPQAQNPRLETLAGGASMSPVFDPRLAYQAASQSHGFMSQYMYGGNADGQTTKSGSAPLPTTSGPGRQASAQAAVSSLEAGLKDKILVQGIQRDKVARKSHYDPRTICRDILLATGRHPEMRALNQHLFDMHDFLKKHSSNVEGDKYDLATIRWDLIDPGEPIIEAMEEKAASEAATDADDEEEMRREDTRSRLEPVIDTTHHRKPFAKRRIDPPRRSSITHTSEERAGGERLDHVDAGQASTSANHATTTSSLSAVAVRARSPDAKDIPYPPISAFTPANKDKAMSITPSSTPIGYAAFQQQRQQFDENGNPIKRRGRPVGWRKSLHSKAATGPVSDAQPAPIAAAEPKRHDVSVVPDRPAARRGRPPKQQTRPAVNLEPEAQFNVYRCGWRGCQAELHNVDTLRRHVIKLHATKTSSDAFECRWQNCSGGEMQTFETLAGWLEHVEMQHLQKLARQLGDGPRHGLSEPRDSDISEAYLSDATGRSLTPRVRPSPMASQMGTPGWTRQMEQRLATTRITDLRGATLENEKLLQQMEEKKRAVGPGVDREGCTLTSGRRPEGFYDDEDFEEVVDRESELED</sequence>
<feature type="compositionally biased region" description="Basic and acidic residues" evidence="1">
    <location>
        <begin position="836"/>
        <end position="848"/>
    </location>
</feature>
<feature type="compositionally biased region" description="Basic and acidic residues" evidence="1">
    <location>
        <begin position="946"/>
        <end position="955"/>
    </location>
</feature>
<feature type="compositionally biased region" description="Low complexity" evidence="1">
    <location>
        <begin position="615"/>
        <end position="635"/>
    </location>
</feature>
<feature type="compositionally biased region" description="Low complexity" evidence="1">
    <location>
        <begin position="106"/>
        <end position="121"/>
    </location>
</feature>
<dbReference type="PROSITE" id="PS00028">
    <property type="entry name" value="ZINC_FINGER_C2H2_1"/>
    <property type="match status" value="1"/>
</dbReference>
<feature type="compositionally biased region" description="Basic and acidic residues" evidence="1">
    <location>
        <begin position="268"/>
        <end position="290"/>
    </location>
</feature>
<dbReference type="InterPro" id="IPR013087">
    <property type="entry name" value="Znf_C2H2_type"/>
</dbReference>
<feature type="region of interest" description="Disordered" evidence="1">
    <location>
        <begin position="834"/>
        <end position="881"/>
    </location>
</feature>
<feature type="region of interest" description="Disordered" evidence="1">
    <location>
        <begin position="250"/>
        <end position="332"/>
    </location>
</feature>
<feature type="compositionally biased region" description="Low complexity" evidence="1">
    <location>
        <begin position="78"/>
        <end position="87"/>
    </location>
</feature>
<protein>
    <recommendedName>
        <fullName evidence="2">C2H2-type domain-containing protein</fullName>
    </recommendedName>
</protein>
<feature type="domain" description="C2H2-type" evidence="2">
    <location>
        <begin position="764"/>
        <end position="787"/>
    </location>
</feature>
<keyword evidence="4" id="KW-1185">Reference proteome</keyword>
<dbReference type="SMART" id="SM00355">
    <property type="entry name" value="ZnF_C2H2"/>
    <property type="match status" value="2"/>
</dbReference>
<name>A0ABR3PD09_9PEZI</name>
<dbReference type="Proteomes" id="UP001562354">
    <property type="component" value="Unassembled WGS sequence"/>
</dbReference>
<feature type="compositionally biased region" description="Basic and acidic residues" evidence="1">
    <location>
        <begin position="597"/>
        <end position="611"/>
    </location>
</feature>
<comment type="caution">
    <text evidence="3">The sequence shown here is derived from an EMBL/GenBank/DDBJ whole genome shotgun (WGS) entry which is preliminary data.</text>
</comment>
<evidence type="ECO:0000313" key="3">
    <source>
        <dbReference type="EMBL" id="KAL1303848.1"/>
    </source>
</evidence>
<feature type="compositionally biased region" description="Polar residues" evidence="1">
    <location>
        <begin position="303"/>
        <end position="330"/>
    </location>
</feature>
<evidence type="ECO:0000259" key="2">
    <source>
        <dbReference type="PROSITE" id="PS00028"/>
    </source>
</evidence>
<feature type="region of interest" description="Disordered" evidence="1">
    <location>
        <begin position="911"/>
        <end position="955"/>
    </location>
</feature>
<feature type="compositionally biased region" description="Basic and acidic residues" evidence="1">
    <location>
        <begin position="911"/>
        <end position="925"/>
    </location>
</feature>
<dbReference type="RefSeq" id="XP_069200123.1">
    <property type="nucleotide sequence ID" value="XM_069348055.1"/>
</dbReference>
<reference evidence="3 4" key="1">
    <citation type="submission" date="2024-07" db="EMBL/GenBank/DDBJ databases">
        <title>Draft sequence of the Neodothiora populina.</title>
        <authorList>
            <person name="Drown D.D."/>
            <person name="Schuette U.S."/>
            <person name="Buechlein A.B."/>
            <person name="Rusch D.R."/>
            <person name="Winton L.W."/>
            <person name="Adams G.A."/>
        </authorList>
    </citation>
    <scope>NUCLEOTIDE SEQUENCE [LARGE SCALE GENOMIC DNA]</scope>
    <source>
        <strain evidence="3 4">CPC 39397</strain>
    </source>
</reference>